<name>A0A2C9L7N7_BIOGL</name>
<dbReference type="InterPro" id="IPR001680">
    <property type="entry name" value="WD40_rpt"/>
</dbReference>
<proteinExistence type="predicted"/>
<evidence type="ECO:0000256" key="3">
    <source>
        <dbReference type="PROSITE-ProRule" id="PRU00221"/>
    </source>
</evidence>
<accession>A0A2C9L7N7</accession>
<dbReference type="Pfam" id="PF00400">
    <property type="entry name" value="WD40"/>
    <property type="match status" value="5"/>
</dbReference>
<dbReference type="PROSITE" id="PS50082">
    <property type="entry name" value="WD_REPEATS_2"/>
    <property type="match status" value="4"/>
</dbReference>
<protein>
    <recommendedName>
        <fullName evidence="7">Anaphase-promoting complex subunit 4 WD40 domain-containing protein</fullName>
    </recommendedName>
</protein>
<feature type="repeat" description="WD" evidence="3">
    <location>
        <begin position="52"/>
        <end position="83"/>
    </location>
</feature>
<feature type="compositionally biased region" description="Low complexity" evidence="4">
    <location>
        <begin position="397"/>
        <end position="408"/>
    </location>
</feature>
<feature type="region of interest" description="Disordered" evidence="4">
    <location>
        <begin position="393"/>
        <end position="417"/>
    </location>
</feature>
<evidence type="ECO:0008006" key="7">
    <source>
        <dbReference type="Google" id="ProtNLM"/>
    </source>
</evidence>
<dbReference type="PROSITE" id="PS50294">
    <property type="entry name" value="WD_REPEATS_REGION"/>
    <property type="match status" value="2"/>
</dbReference>
<feature type="repeat" description="WD" evidence="3">
    <location>
        <begin position="10"/>
        <end position="51"/>
    </location>
</feature>
<dbReference type="VEuPathDB" id="VectorBase:BGLAX_032554"/>
<feature type="repeat" description="WD" evidence="3">
    <location>
        <begin position="711"/>
        <end position="743"/>
    </location>
</feature>
<keyword evidence="1 3" id="KW-0853">WD repeat</keyword>
<evidence type="ECO:0000313" key="5">
    <source>
        <dbReference type="EnsemblMetazoa" id="BGLB028000-PA"/>
    </source>
</evidence>
<dbReference type="KEGG" id="bgt:106052171"/>
<dbReference type="InterPro" id="IPR036322">
    <property type="entry name" value="WD40_repeat_dom_sf"/>
</dbReference>
<dbReference type="SMART" id="SM00320">
    <property type="entry name" value="WD40"/>
    <property type="match status" value="13"/>
</dbReference>
<gene>
    <name evidence="5" type="primary">106052171</name>
</gene>
<dbReference type="PANTHER" id="PTHR19848:SF8">
    <property type="entry name" value="F-BOX AND WD REPEAT DOMAIN CONTAINING 7"/>
    <property type="match status" value="1"/>
</dbReference>
<dbReference type="VEuPathDB" id="VectorBase:BGLB028000"/>
<dbReference type="InterPro" id="IPR015943">
    <property type="entry name" value="WD40/YVTN_repeat-like_dom_sf"/>
</dbReference>
<sequence length="822" mass="93069">MAMVKQYAVRDTHTRSITAIGYNPTRREIVLGFEDGVIKSWEAESGKLVQTFNEHKGWITDFLFWNDTKLLLSSANDAHIIVWGAGGGVVDKVPMSVPVYCMTVSSRRHQLICGVNGGIRVYAINEEKESGHYINPQYLHFSQHHTDIVRCVLCHESRIYSAGYDQRLIIYDSSYAGDNSLTIVFNNVIHDAGIACLVLAKDSENNLWLLTGSFDKTLKIWSLDGKLIHKLDTFLSTVSGICYIPRNKTIWAAGGTQYASMFDPKTGDNVSDFIGTFADQEEDEKYHLQILKFFPEFNQVVGSSNRRHFVVWKYNSSGCVTTLTSKSGIESLCYTSKVPILFFSGDRDGTIIKWERMQSNHFMYSKEIFTLSDSKMKKKKRAGSKTRELMLEQELASQSSSRPSTQSSEKSRRPQSSYSFNKAMIPPVSIHKHPNTTILKIIFVESMDYILAASEDSNIYVWGFDQAAVQVLQSMKPQDLDLLTTKYAVLLDPDSPLLPQNSSFLSGNDSVTNRVAGFILKYVLSEHLSCVTSVVLIGRDQGVNGTFALSGGWDRRICLWDLEAGMLKDTCRSESSYGSHNELACDDIITDMDFNPKSMEFAYSCADKMVYIRKFSTNGSKMTLSNTLQGHEAEVTCVKWNNISHKWVTGAEDGTIRIWSGHGMNECEQVLSTQGAVTCLCIDRNHGSIIAGVQRIIKVYDADQYRLVQSNVGHTDAVRCIIHITERNQYVSCSWDETIRVWNTWKMPRRRHQQTPQGKDQRQVSRSNQNDPYPEINEESKKEDKENGFQAYDQENDEVLTKDDQDVDSEEDLEMDSTRDQE</sequence>
<dbReference type="InterPro" id="IPR019775">
    <property type="entry name" value="WD40_repeat_CS"/>
</dbReference>
<reference evidence="5" key="1">
    <citation type="submission" date="2020-05" db="UniProtKB">
        <authorList>
            <consortium name="EnsemblMetazoa"/>
        </authorList>
    </citation>
    <scope>IDENTIFICATION</scope>
    <source>
        <strain evidence="5">BB02</strain>
    </source>
</reference>
<keyword evidence="2" id="KW-0677">Repeat</keyword>
<feature type="compositionally biased region" description="Polar residues" evidence="4">
    <location>
        <begin position="754"/>
        <end position="771"/>
    </location>
</feature>
<evidence type="ECO:0000313" key="6">
    <source>
        <dbReference type="Proteomes" id="UP000076420"/>
    </source>
</evidence>
<dbReference type="AlphaFoldDB" id="A0A2C9L7N7"/>
<dbReference type="SUPFAM" id="SSF50978">
    <property type="entry name" value="WD40 repeat-like"/>
    <property type="match status" value="2"/>
</dbReference>
<feature type="compositionally biased region" description="Basic and acidic residues" evidence="4">
    <location>
        <begin position="778"/>
        <end position="787"/>
    </location>
</feature>
<evidence type="ECO:0000256" key="4">
    <source>
        <dbReference type="SAM" id="MobiDB-lite"/>
    </source>
</evidence>
<evidence type="ECO:0000256" key="1">
    <source>
        <dbReference type="ARBA" id="ARBA00022574"/>
    </source>
</evidence>
<dbReference type="RefSeq" id="XP_013062933.2">
    <property type="nucleotide sequence ID" value="XM_013207479.2"/>
</dbReference>
<feature type="repeat" description="WD" evidence="3">
    <location>
        <begin position="628"/>
        <end position="660"/>
    </location>
</feature>
<feature type="region of interest" description="Disordered" evidence="4">
    <location>
        <begin position="749"/>
        <end position="822"/>
    </location>
</feature>
<evidence type="ECO:0000256" key="2">
    <source>
        <dbReference type="ARBA" id="ARBA00022737"/>
    </source>
</evidence>
<dbReference type="PROSITE" id="PS00678">
    <property type="entry name" value="WD_REPEATS_1"/>
    <property type="match status" value="1"/>
</dbReference>
<dbReference type="PANTHER" id="PTHR19848">
    <property type="entry name" value="WD40 REPEAT PROTEIN"/>
    <property type="match status" value="1"/>
</dbReference>
<dbReference type="Gene3D" id="2.130.10.10">
    <property type="entry name" value="YVTN repeat-like/Quinoprotein amine dehydrogenase"/>
    <property type="match status" value="4"/>
</dbReference>
<dbReference type="OrthoDB" id="6262491at2759"/>
<organism evidence="5 6">
    <name type="scientific">Biomphalaria glabrata</name>
    <name type="common">Bloodfluke planorb</name>
    <name type="synonym">Freshwater snail</name>
    <dbReference type="NCBI Taxonomy" id="6526"/>
    <lineage>
        <taxon>Eukaryota</taxon>
        <taxon>Metazoa</taxon>
        <taxon>Spiralia</taxon>
        <taxon>Lophotrochozoa</taxon>
        <taxon>Mollusca</taxon>
        <taxon>Gastropoda</taxon>
        <taxon>Heterobranchia</taxon>
        <taxon>Euthyneura</taxon>
        <taxon>Panpulmonata</taxon>
        <taxon>Hygrophila</taxon>
        <taxon>Lymnaeoidea</taxon>
        <taxon>Planorbidae</taxon>
        <taxon>Biomphalaria</taxon>
    </lineage>
</organism>
<dbReference type="STRING" id="6526.A0A2C9L7N7"/>
<feature type="compositionally biased region" description="Acidic residues" evidence="4">
    <location>
        <begin position="805"/>
        <end position="815"/>
    </location>
</feature>
<dbReference type="Proteomes" id="UP000076420">
    <property type="component" value="Unassembled WGS sequence"/>
</dbReference>
<dbReference type="EnsemblMetazoa" id="BGLB028000-RA">
    <property type="protein sequence ID" value="BGLB028000-PA"/>
    <property type="gene ID" value="BGLB028000"/>
</dbReference>